<feature type="compositionally biased region" description="Basic and acidic residues" evidence="1">
    <location>
        <begin position="406"/>
        <end position="425"/>
    </location>
</feature>
<gene>
    <name evidence="3" type="ORF">SAMN02910262_02004</name>
</gene>
<proteinExistence type="predicted"/>
<feature type="compositionally biased region" description="Acidic residues" evidence="1">
    <location>
        <begin position="279"/>
        <end position="294"/>
    </location>
</feature>
<dbReference type="InterPro" id="IPR007557">
    <property type="entry name" value="PSP1_C"/>
</dbReference>
<dbReference type="PANTHER" id="PTHR43830">
    <property type="entry name" value="PROTEIN PSP1"/>
    <property type="match status" value="1"/>
</dbReference>
<dbReference type="NCBIfam" id="NF041131">
    <property type="entry name" value="RicT_YaaT_fam"/>
    <property type="match status" value="1"/>
</dbReference>
<dbReference type="PANTHER" id="PTHR43830:SF3">
    <property type="entry name" value="PROTEIN PSP1"/>
    <property type="match status" value="1"/>
</dbReference>
<dbReference type="EMBL" id="FOZC01000012">
    <property type="protein sequence ID" value="SFR83151.1"/>
    <property type="molecule type" value="Genomic_DNA"/>
</dbReference>
<dbReference type="InterPro" id="IPR047767">
    <property type="entry name" value="PSP1-like"/>
</dbReference>
<dbReference type="Proteomes" id="UP000214760">
    <property type="component" value="Unassembled WGS sequence"/>
</dbReference>
<feature type="region of interest" description="Disordered" evidence="1">
    <location>
        <begin position="271"/>
        <end position="445"/>
    </location>
</feature>
<name>A0A1I6JW56_9FIRM</name>
<dbReference type="PROSITE" id="PS51411">
    <property type="entry name" value="PSP1_C"/>
    <property type="match status" value="1"/>
</dbReference>
<feature type="compositionally biased region" description="Basic and acidic residues" evidence="1">
    <location>
        <begin position="308"/>
        <end position="399"/>
    </location>
</feature>
<dbReference type="GO" id="GO:0005737">
    <property type="term" value="C:cytoplasm"/>
    <property type="evidence" value="ECO:0007669"/>
    <property type="project" value="TreeGrafter"/>
</dbReference>
<dbReference type="AlphaFoldDB" id="A0A1I6JW56"/>
<sequence>MIKVIGVRFRSAGKIYFFSPGELEIKKGDHVIVETARGVEFGKVVLGNRDVEEEKVIQPLKQVIRMATPEDIAAQKAHREKSKEAYKICQEKIRKHELDMKLIDVEYTFDGNKILFYFTADGRVDFRELVKDLASVFRTRIELRQIGVRDETKLLGGIGICGRPLCCNTFLSDFAPVSIKMAKEQNLSLNPTKISGVCGRLMCCLKNEEETYEYLNSKMPANGDFVTAADGTRGQVQSTNVLRQTVKVIVNTGDDEKELREYRVEELKFRPKRKKNAENDSDESAELQALEDGDFSGAEKQGRKKERSGRGNREGRDGQERENRGRGGRENREEKDGQERENRGKGGRGNREGRDGQERENRGKGGREGREEKDGQERERRGRGSRDSREGKDGQERGKNQRQRGRRDGQEPGNRENSERPEEKTASNPGDSATNSREPERGTEE</sequence>
<evidence type="ECO:0000313" key="4">
    <source>
        <dbReference type="Proteomes" id="UP000214760"/>
    </source>
</evidence>
<protein>
    <submittedName>
        <fullName evidence="3">Cell fate regulator YaaT, PSP1 superfamily (Controls sporulation, competence, biofilm development)</fullName>
    </submittedName>
</protein>
<dbReference type="Pfam" id="PF04468">
    <property type="entry name" value="PSP1"/>
    <property type="match status" value="1"/>
</dbReference>
<evidence type="ECO:0000256" key="1">
    <source>
        <dbReference type="SAM" id="MobiDB-lite"/>
    </source>
</evidence>
<accession>A0A1I6JW56</accession>
<feature type="domain" description="PSP1 C-terminal" evidence="2">
    <location>
        <begin position="61"/>
        <end position="146"/>
    </location>
</feature>
<feature type="compositionally biased region" description="Polar residues" evidence="1">
    <location>
        <begin position="426"/>
        <end position="436"/>
    </location>
</feature>
<evidence type="ECO:0000313" key="3">
    <source>
        <dbReference type="EMBL" id="SFR83151.1"/>
    </source>
</evidence>
<organism evidence="3 4">
    <name type="scientific">[Clostridium] aminophilum</name>
    <dbReference type="NCBI Taxonomy" id="1526"/>
    <lineage>
        <taxon>Bacteria</taxon>
        <taxon>Bacillati</taxon>
        <taxon>Bacillota</taxon>
        <taxon>Clostridia</taxon>
        <taxon>Lachnospirales</taxon>
        <taxon>Lachnospiraceae</taxon>
    </lineage>
</organism>
<reference evidence="3 4" key="1">
    <citation type="submission" date="2016-10" db="EMBL/GenBank/DDBJ databases">
        <authorList>
            <person name="de Groot N.N."/>
        </authorList>
    </citation>
    <scope>NUCLEOTIDE SEQUENCE [LARGE SCALE GENOMIC DNA]</scope>
    <source>
        <strain evidence="3 4">F</strain>
    </source>
</reference>
<evidence type="ECO:0000259" key="2">
    <source>
        <dbReference type="PROSITE" id="PS51411"/>
    </source>
</evidence>